<gene>
    <name evidence="1" type="ORF">JCM14722_05600</name>
</gene>
<name>A0ABM8ANR5_9BACT</name>
<keyword evidence="2" id="KW-1185">Reference proteome</keyword>
<organism evidence="1 2">
    <name type="scientific">Pseudodesulfovibrio portus</name>
    <dbReference type="NCBI Taxonomy" id="231439"/>
    <lineage>
        <taxon>Bacteria</taxon>
        <taxon>Pseudomonadati</taxon>
        <taxon>Thermodesulfobacteriota</taxon>
        <taxon>Desulfovibrionia</taxon>
        <taxon>Desulfovibrionales</taxon>
        <taxon>Desulfovibrionaceae</taxon>
    </lineage>
</organism>
<dbReference type="Proteomes" id="UP001061361">
    <property type="component" value="Chromosome"/>
</dbReference>
<accession>A0ABM8ANR5</accession>
<sequence>MLDEALDVARRELTCLVEGDVFGAEKLSRDRDRILDEALGGLSRDSLRKLADKLVAMKDLQDEITGKARELHASLKRDLTSMKRQNKRISGYSYGAGNMPRLATRRFVNKKS</sequence>
<dbReference type="EMBL" id="AP026708">
    <property type="protein sequence ID" value="BDQ33018.1"/>
    <property type="molecule type" value="Genomic_DNA"/>
</dbReference>
<reference evidence="1" key="1">
    <citation type="submission" date="2022-08" db="EMBL/GenBank/DDBJ databases">
        <title>Genome Sequence of the sulphate-reducing bacterium, Pseudodesulfovibrio portus JCM14722.</title>
        <authorList>
            <person name="Kondo R."/>
            <person name="Kataoka T."/>
        </authorList>
    </citation>
    <scope>NUCLEOTIDE SEQUENCE</scope>
    <source>
        <strain evidence="1">JCM 14722</strain>
    </source>
</reference>
<evidence type="ECO:0000313" key="1">
    <source>
        <dbReference type="EMBL" id="BDQ33018.1"/>
    </source>
</evidence>
<protein>
    <recommendedName>
        <fullName evidence="3">Flagellar protein FliT</fullName>
    </recommendedName>
</protein>
<evidence type="ECO:0008006" key="3">
    <source>
        <dbReference type="Google" id="ProtNLM"/>
    </source>
</evidence>
<proteinExistence type="predicted"/>
<evidence type="ECO:0000313" key="2">
    <source>
        <dbReference type="Proteomes" id="UP001061361"/>
    </source>
</evidence>